<dbReference type="Proteomes" id="UP000828941">
    <property type="component" value="Chromosome 13"/>
</dbReference>
<name>A0ACB9KVD5_BAUVA</name>
<evidence type="ECO:0000313" key="2">
    <source>
        <dbReference type="Proteomes" id="UP000828941"/>
    </source>
</evidence>
<evidence type="ECO:0000313" key="1">
    <source>
        <dbReference type="EMBL" id="KAI4301272.1"/>
    </source>
</evidence>
<comment type="caution">
    <text evidence="1">The sequence shown here is derived from an EMBL/GenBank/DDBJ whole genome shotgun (WGS) entry which is preliminary data.</text>
</comment>
<reference evidence="1 2" key="1">
    <citation type="journal article" date="2022" name="DNA Res.">
        <title>Chromosomal-level genome assembly of the orchid tree Bauhinia variegata (Leguminosae; Cercidoideae) supports the allotetraploid origin hypothesis of Bauhinia.</title>
        <authorList>
            <person name="Zhong Y."/>
            <person name="Chen Y."/>
            <person name="Zheng D."/>
            <person name="Pang J."/>
            <person name="Liu Y."/>
            <person name="Luo S."/>
            <person name="Meng S."/>
            <person name="Qian L."/>
            <person name="Wei D."/>
            <person name="Dai S."/>
            <person name="Zhou R."/>
        </authorList>
    </citation>
    <scope>NUCLEOTIDE SEQUENCE [LARGE SCALE GENOMIC DNA]</scope>
    <source>
        <strain evidence="1">BV-YZ2020</strain>
    </source>
</reference>
<accession>A0ACB9KVD5</accession>
<sequence length="468" mass="53408">MTKSTASQDSGDTMTHLDLFKKFKRFNPLEPSLGTVGFFLVTVFFIGSFFFLDYTAVVQGLRNRGFVLLGLRFSPLSSSSSSSSPSPSPSSLTGDTRVEFLHQHGDCCDVFNGNWVWDESYPLYQSTSCSFLDQGFRCNENGRPDSFYTNWRWQPRDCNLPRFDAGVMLEKLRDKRLVFVGDSIGRNQWESLLCMLSSAIPNKTSVYEINGNPISKHNGFLAFKFEDFNCTVEYYRSPFLVVQGRAPRGAPKEARMTLRVDQMDWTSYQWKSADILVLNSGHWWNYQKTLKMGCYFQVGEEVKMNMSIEDAFRNSMETVIDWIAREVNTNKTYVLFRTYAPVHFRGGAWNTGGGCHLETLPELGPLPVLSDSHFRTVFDVLAEHLNKSQVINLDLLNITQMSLSRKDGHPSVYYLGPNNGPAPMQRQDCSHWCLPGVPDSWNEILYALLLKRETFHTKNMTQISQDPS</sequence>
<proteinExistence type="predicted"/>
<gene>
    <name evidence="1" type="ORF">L6164_034565</name>
</gene>
<organism evidence="1 2">
    <name type="scientific">Bauhinia variegata</name>
    <name type="common">Purple orchid tree</name>
    <name type="synonym">Phanera variegata</name>
    <dbReference type="NCBI Taxonomy" id="167791"/>
    <lineage>
        <taxon>Eukaryota</taxon>
        <taxon>Viridiplantae</taxon>
        <taxon>Streptophyta</taxon>
        <taxon>Embryophyta</taxon>
        <taxon>Tracheophyta</taxon>
        <taxon>Spermatophyta</taxon>
        <taxon>Magnoliopsida</taxon>
        <taxon>eudicotyledons</taxon>
        <taxon>Gunneridae</taxon>
        <taxon>Pentapetalae</taxon>
        <taxon>rosids</taxon>
        <taxon>fabids</taxon>
        <taxon>Fabales</taxon>
        <taxon>Fabaceae</taxon>
        <taxon>Cercidoideae</taxon>
        <taxon>Cercideae</taxon>
        <taxon>Bauhiniinae</taxon>
        <taxon>Bauhinia</taxon>
    </lineage>
</organism>
<protein>
    <submittedName>
        <fullName evidence="1">Uncharacterized protein</fullName>
    </submittedName>
</protein>
<dbReference type="EMBL" id="CM039438">
    <property type="protein sequence ID" value="KAI4301272.1"/>
    <property type="molecule type" value="Genomic_DNA"/>
</dbReference>
<keyword evidence="2" id="KW-1185">Reference proteome</keyword>